<reference evidence="11 12" key="1">
    <citation type="submission" date="2023-11" db="EMBL/GenBank/DDBJ databases">
        <title>Actinomadura monticuli sp. nov., isolated from volcanic ash.</title>
        <authorList>
            <person name="Lee S.D."/>
            <person name="Yang H."/>
            <person name="Kim I.S."/>
        </authorList>
    </citation>
    <scope>NUCLEOTIDE SEQUENCE [LARGE SCALE GENOMIC DNA]</scope>
    <source>
        <strain evidence="11 12">DSM 45346</strain>
    </source>
</reference>
<evidence type="ECO:0000256" key="5">
    <source>
        <dbReference type="ARBA" id="ARBA00022692"/>
    </source>
</evidence>
<dbReference type="PROSITE" id="PS51012">
    <property type="entry name" value="ABC_TM2"/>
    <property type="match status" value="1"/>
</dbReference>
<comment type="similarity">
    <text evidence="2 9">Belongs to the ABC-2 integral membrane protein family.</text>
</comment>
<keyword evidence="6 9" id="KW-1133">Transmembrane helix</keyword>
<evidence type="ECO:0000313" key="12">
    <source>
        <dbReference type="Proteomes" id="UP001569904"/>
    </source>
</evidence>
<sequence length="249" mass="26877">MSTAPMSTAVTFATMRRILAQLRHDHRTLALLIVVPTLLMILLRYVFDQPMVFDRIGPMLLGLFPFIVMFVVASVATLRERTSGTLERLMTMPLGKLDLLLGYALAFGAVALVQVGVVLVISLTWLGLDLSGSLGSLVLVSLLDALLGMSLGLFASAFARTEFQAVQFMPAFVLPQTLLCGLIIPRDHMASWLNAVSDVLPLSYAVEGMQEISTRSGFTATLALDVAVIAAFTVVALVLGAVTLRRRTP</sequence>
<keyword evidence="8" id="KW-0046">Antibiotic resistance</keyword>
<dbReference type="InterPro" id="IPR047817">
    <property type="entry name" value="ABC2_TM_bact-type"/>
</dbReference>
<dbReference type="PANTHER" id="PTHR30294">
    <property type="entry name" value="MEMBRANE COMPONENT OF ABC TRANSPORTER YHHJ-RELATED"/>
    <property type="match status" value="1"/>
</dbReference>
<dbReference type="PIRSF" id="PIRSF006648">
    <property type="entry name" value="DrrB"/>
    <property type="match status" value="1"/>
</dbReference>
<keyword evidence="12" id="KW-1185">Reference proteome</keyword>
<keyword evidence="3 9" id="KW-0813">Transport</keyword>
<evidence type="ECO:0000256" key="1">
    <source>
        <dbReference type="ARBA" id="ARBA00004651"/>
    </source>
</evidence>
<evidence type="ECO:0000256" key="2">
    <source>
        <dbReference type="ARBA" id="ARBA00007783"/>
    </source>
</evidence>
<evidence type="ECO:0000256" key="7">
    <source>
        <dbReference type="ARBA" id="ARBA00023136"/>
    </source>
</evidence>
<feature type="transmembrane region" description="Helical" evidence="9">
    <location>
        <begin position="99"/>
        <end position="128"/>
    </location>
</feature>
<evidence type="ECO:0000256" key="8">
    <source>
        <dbReference type="ARBA" id="ARBA00023251"/>
    </source>
</evidence>
<evidence type="ECO:0000256" key="3">
    <source>
        <dbReference type="ARBA" id="ARBA00022448"/>
    </source>
</evidence>
<dbReference type="RefSeq" id="WP_371943364.1">
    <property type="nucleotide sequence ID" value="NZ_JAXCEH010000016.1"/>
</dbReference>
<proteinExistence type="inferred from homology"/>
<accession>A0ABV4R1W0</accession>
<feature type="transmembrane region" description="Helical" evidence="9">
    <location>
        <begin position="165"/>
        <end position="184"/>
    </location>
</feature>
<organism evidence="11 12">
    <name type="scientific">Actinomadura chokoriensis</name>
    <dbReference type="NCBI Taxonomy" id="454156"/>
    <lineage>
        <taxon>Bacteria</taxon>
        <taxon>Bacillati</taxon>
        <taxon>Actinomycetota</taxon>
        <taxon>Actinomycetes</taxon>
        <taxon>Streptosporangiales</taxon>
        <taxon>Thermomonosporaceae</taxon>
        <taxon>Actinomadura</taxon>
    </lineage>
</organism>
<dbReference type="EMBL" id="JAXCEH010000016">
    <property type="protein sequence ID" value="MFA1556621.1"/>
    <property type="molecule type" value="Genomic_DNA"/>
</dbReference>
<protein>
    <recommendedName>
        <fullName evidence="9">Transport permease protein</fullName>
    </recommendedName>
</protein>
<evidence type="ECO:0000256" key="6">
    <source>
        <dbReference type="ARBA" id="ARBA00022989"/>
    </source>
</evidence>
<dbReference type="Proteomes" id="UP001569904">
    <property type="component" value="Unassembled WGS sequence"/>
</dbReference>
<gene>
    <name evidence="11" type="ORF">SM436_23255</name>
</gene>
<keyword evidence="5 9" id="KW-0812">Transmembrane</keyword>
<feature type="transmembrane region" description="Helical" evidence="9">
    <location>
        <begin position="222"/>
        <end position="244"/>
    </location>
</feature>
<feature type="transmembrane region" description="Helical" evidence="9">
    <location>
        <begin position="59"/>
        <end position="78"/>
    </location>
</feature>
<feature type="transmembrane region" description="Helical" evidence="9">
    <location>
        <begin position="134"/>
        <end position="158"/>
    </location>
</feature>
<evidence type="ECO:0000259" key="10">
    <source>
        <dbReference type="PROSITE" id="PS51012"/>
    </source>
</evidence>
<feature type="transmembrane region" description="Helical" evidence="9">
    <location>
        <begin position="29"/>
        <end position="47"/>
    </location>
</feature>
<name>A0ABV4R1W0_9ACTN</name>
<evidence type="ECO:0000313" key="11">
    <source>
        <dbReference type="EMBL" id="MFA1556621.1"/>
    </source>
</evidence>
<comment type="caution">
    <text evidence="11">The sequence shown here is derived from an EMBL/GenBank/DDBJ whole genome shotgun (WGS) entry which is preliminary data.</text>
</comment>
<feature type="domain" description="ABC transmembrane type-2" evidence="10">
    <location>
        <begin position="19"/>
        <end position="247"/>
    </location>
</feature>
<dbReference type="InterPro" id="IPR051449">
    <property type="entry name" value="ABC-2_transporter_component"/>
</dbReference>
<dbReference type="PANTHER" id="PTHR30294:SF38">
    <property type="entry name" value="TRANSPORT PERMEASE PROTEIN"/>
    <property type="match status" value="1"/>
</dbReference>
<keyword evidence="4 9" id="KW-1003">Cell membrane</keyword>
<dbReference type="InterPro" id="IPR013525">
    <property type="entry name" value="ABC2_TM"/>
</dbReference>
<keyword evidence="7 9" id="KW-0472">Membrane</keyword>
<dbReference type="Pfam" id="PF01061">
    <property type="entry name" value="ABC2_membrane"/>
    <property type="match status" value="1"/>
</dbReference>
<evidence type="ECO:0000256" key="9">
    <source>
        <dbReference type="RuleBase" id="RU361157"/>
    </source>
</evidence>
<evidence type="ECO:0000256" key="4">
    <source>
        <dbReference type="ARBA" id="ARBA00022475"/>
    </source>
</evidence>
<dbReference type="InterPro" id="IPR000412">
    <property type="entry name" value="ABC_2_transport"/>
</dbReference>
<comment type="subcellular location">
    <subcellularLocation>
        <location evidence="1 9">Cell membrane</location>
        <topology evidence="1 9">Multi-pass membrane protein</topology>
    </subcellularLocation>
</comment>